<dbReference type="InterPro" id="IPR036465">
    <property type="entry name" value="vWFA_dom_sf"/>
</dbReference>
<evidence type="ECO:0000259" key="1">
    <source>
        <dbReference type="SMART" id="SM00327"/>
    </source>
</evidence>
<dbReference type="PATRIC" id="fig|1195763.3.peg.20"/>
<feature type="domain" description="VWFA" evidence="1">
    <location>
        <begin position="204"/>
        <end position="363"/>
    </location>
</feature>
<dbReference type="PANTHER" id="PTHR30634">
    <property type="entry name" value="OUTER MEMBRANE LOLAB LIPOPROTEIN INSERTION APPARATUS"/>
    <property type="match status" value="1"/>
</dbReference>
<dbReference type="STRING" id="1195763.ABT56_00095"/>
<dbReference type="Gene3D" id="3.40.50.410">
    <property type="entry name" value="von Willebrand factor, type A domain"/>
    <property type="match status" value="1"/>
</dbReference>
<dbReference type="AlphaFoldDB" id="A0A0J1HD17"/>
<dbReference type="RefSeq" id="WP_047876821.1">
    <property type="nucleotide sequence ID" value="NZ_LDOT01000001.1"/>
</dbReference>
<dbReference type="InterPro" id="IPR008912">
    <property type="entry name" value="Uncharacterised_CoxE"/>
</dbReference>
<protein>
    <submittedName>
        <fullName evidence="2">Magnesium chelatase</fullName>
    </submittedName>
</protein>
<evidence type="ECO:0000313" key="3">
    <source>
        <dbReference type="Proteomes" id="UP000036097"/>
    </source>
</evidence>
<accession>A0A0J1HD17</accession>
<name>A0A0J1HD17_9GAMM</name>
<dbReference type="SMART" id="SM00327">
    <property type="entry name" value="VWA"/>
    <property type="match status" value="1"/>
</dbReference>
<dbReference type="InterPro" id="IPR002035">
    <property type="entry name" value="VWF_A"/>
</dbReference>
<dbReference type="EMBL" id="LDOT01000001">
    <property type="protein sequence ID" value="KLV09533.1"/>
    <property type="molecule type" value="Genomic_DNA"/>
</dbReference>
<evidence type="ECO:0000313" key="2">
    <source>
        <dbReference type="EMBL" id="KLV09533.1"/>
    </source>
</evidence>
<dbReference type="SUPFAM" id="SSF53300">
    <property type="entry name" value="vWA-like"/>
    <property type="match status" value="1"/>
</dbReference>
<dbReference type="InterPro" id="IPR050458">
    <property type="entry name" value="LolB"/>
</dbReference>
<comment type="caution">
    <text evidence="2">The sequence shown here is derived from an EMBL/GenBank/DDBJ whole genome shotgun (WGS) entry which is preliminary data.</text>
</comment>
<proteinExistence type="predicted"/>
<organism evidence="2 3">
    <name type="scientific">Photobacterium aquae</name>
    <dbReference type="NCBI Taxonomy" id="1195763"/>
    <lineage>
        <taxon>Bacteria</taxon>
        <taxon>Pseudomonadati</taxon>
        <taxon>Pseudomonadota</taxon>
        <taxon>Gammaproteobacteria</taxon>
        <taxon>Vibrionales</taxon>
        <taxon>Vibrionaceae</taxon>
        <taxon>Photobacterium</taxon>
    </lineage>
</organism>
<keyword evidence="3" id="KW-1185">Reference proteome</keyword>
<dbReference type="OrthoDB" id="9789979at2"/>
<gene>
    <name evidence="2" type="ORF">ABT56_00095</name>
</gene>
<reference evidence="2 3" key="1">
    <citation type="submission" date="2015-05" db="EMBL/GenBank/DDBJ databases">
        <title>Photobacterium galathea sp. nov.</title>
        <authorList>
            <person name="Machado H."/>
            <person name="Gram L."/>
        </authorList>
    </citation>
    <scope>NUCLEOTIDE SEQUENCE [LARGE SCALE GENOMIC DNA]</scope>
    <source>
        <strain evidence="2 3">CGMCC 1.12159</strain>
    </source>
</reference>
<dbReference type="Proteomes" id="UP000036097">
    <property type="component" value="Unassembled WGS sequence"/>
</dbReference>
<sequence length="368" mass="42003">MTNHDLSRRWRLILGGRFPQQLNADDTYKDECLDALYGREFQARMPWNHIGGRQSGAPCPVDWLNKVRKAFPKATADILQRHGLDHYGLTELLMDKELLRQQKPNMALLETLLAYKDKLPESLSPEIERIINTVCDELEQVLSQPVRSIFSRQRIPLTQSRPMPLSYTDWQRTISRNLKHYQPDSDTFILERPFFYQTQNNQIPWDIYLVIDQSGSMLNALIHASVIAAIFCRLPMLNVRLYLFDTRVVDFTEQADSPLNVLLNVQMGGGTDIGGALAFTHSQIEQPQRAIVVLVSDFAEGGSPHLLYQTVEKMQQDGIILLGLTALDQHGNAQYNNYVTERLLAKGMPIASMTPENLSQWIAEVIKK</sequence>
<dbReference type="Pfam" id="PF05762">
    <property type="entry name" value="VWA_CoxE"/>
    <property type="match status" value="1"/>
</dbReference>